<dbReference type="PANTHER" id="PTHR34849:SF3">
    <property type="entry name" value="SSR2962 PROTEIN"/>
    <property type="match status" value="1"/>
</dbReference>
<dbReference type="PANTHER" id="PTHR34849">
    <property type="entry name" value="SSL5025 PROTEIN"/>
    <property type="match status" value="1"/>
</dbReference>
<dbReference type="RefSeq" id="WP_204195936.1">
    <property type="nucleotide sequence ID" value="NZ_JAFEMC010000001.1"/>
</dbReference>
<dbReference type="Proteomes" id="UP000763641">
    <property type="component" value="Unassembled WGS sequence"/>
</dbReference>
<dbReference type="InterPro" id="IPR009057">
    <property type="entry name" value="Homeodomain-like_sf"/>
</dbReference>
<gene>
    <name evidence="1" type="ORF">ILT43_05490</name>
</gene>
<dbReference type="InterPro" id="IPR036388">
    <property type="entry name" value="WH-like_DNA-bd_sf"/>
</dbReference>
<proteinExistence type="predicted"/>
<reference evidence="1 2" key="1">
    <citation type="submission" date="2020-12" db="EMBL/GenBank/DDBJ databases">
        <title>Sphingomonas sp.</title>
        <authorList>
            <person name="Kim M.K."/>
        </authorList>
    </citation>
    <scope>NUCLEOTIDE SEQUENCE [LARGE SCALE GENOMIC DNA]</scope>
    <source>
        <strain evidence="1 2">BT552</strain>
    </source>
</reference>
<dbReference type="Gene3D" id="1.10.10.10">
    <property type="entry name" value="Winged helix-like DNA-binding domain superfamily/Winged helix DNA-binding domain"/>
    <property type="match status" value="1"/>
</dbReference>
<dbReference type="EMBL" id="JAFEMC010000001">
    <property type="protein sequence ID" value="MBM6575817.1"/>
    <property type="molecule type" value="Genomic_DNA"/>
</dbReference>
<organism evidence="1 2">
    <name type="scientific">Sphingomonas longa</name>
    <dbReference type="NCBI Taxonomy" id="2778730"/>
    <lineage>
        <taxon>Bacteria</taxon>
        <taxon>Pseudomonadati</taxon>
        <taxon>Pseudomonadota</taxon>
        <taxon>Alphaproteobacteria</taxon>
        <taxon>Sphingomonadales</taxon>
        <taxon>Sphingomonadaceae</taxon>
        <taxon>Sphingomonas</taxon>
    </lineage>
</organism>
<dbReference type="InterPro" id="IPR007367">
    <property type="entry name" value="DUF433"/>
</dbReference>
<protein>
    <submittedName>
        <fullName evidence="1">DUF433 domain-containing protein</fullName>
    </submittedName>
</protein>
<evidence type="ECO:0000313" key="2">
    <source>
        <dbReference type="Proteomes" id="UP000763641"/>
    </source>
</evidence>
<name>A0ABS2D4H6_9SPHN</name>
<accession>A0ABS2D4H6</accession>
<comment type="caution">
    <text evidence="1">The sequence shown here is derived from an EMBL/GenBank/DDBJ whole genome shotgun (WGS) entry which is preliminary data.</text>
</comment>
<keyword evidence="2" id="KW-1185">Reference proteome</keyword>
<evidence type="ECO:0000313" key="1">
    <source>
        <dbReference type="EMBL" id="MBM6575817.1"/>
    </source>
</evidence>
<sequence length="80" mass="9053">MNWRDHIYSNPDIRSGRPIFRGTRIKVDFVLELIAAGWSAEQMAIEYPEIEPHHPQAAAAFAVELMRDEDYVAIGQAKAA</sequence>
<dbReference type="SUPFAM" id="SSF46689">
    <property type="entry name" value="Homeodomain-like"/>
    <property type="match status" value="1"/>
</dbReference>
<dbReference type="Pfam" id="PF04255">
    <property type="entry name" value="DUF433"/>
    <property type="match status" value="1"/>
</dbReference>